<feature type="domain" description="Vacuolar protein sorting-associated protein 13 VPS13 adaptor binding" evidence="2">
    <location>
        <begin position="69"/>
        <end position="314"/>
    </location>
</feature>
<proteinExistence type="inferred from homology"/>
<dbReference type="GO" id="GO:0006623">
    <property type="term" value="P:protein targeting to vacuole"/>
    <property type="evidence" value="ECO:0007669"/>
    <property type="project" value="TreeGrafter"/>
</dbReference>
<evidence type="ECO:0000313" key="5">
    <source>
        <dbReference type="Proteomes" id="UP000663825"/>
    </source>
</evidence>
<feature type="domain" description="Intermembrane lipid transfer protein VPS13-like C-terminal" evidence="3">
    <location>
        <begin position="456"/>
        <end position="538"/>
    </location>
</feature>
<dbReference type="Pfam" id="PF25036">
    <property type="entry name" value="VPS13_VAB"/>
    <property type="match status" value="1"/>
</dbReference>
<evidence type="ECO:0000313" key="4">
    <source>
        <dbReference type="EMBL" id="CAF3254007.1"/>
    </source>
</evidence>
<evidence type="ECO:0000259" key="3">
    <source>
        <dbReference type="Pfam" id="PF25037"/>
    </source>
</evidence>
<dbReference type="InterPro" id="IPR009543">
    <property type="entry name" value="VPS13_VAB"/>
</dbReference>
<gene>
    <name evidence="4" type="ORF">TIS948_LOCUS15377</name>
</gene>
<dbReference type="InterPro" id="IPR026847">
    <property type="entry name" value="VPS13"/>
</dbReference>
<dbReference type="Proteomes" id="UP000663825">
    <property type="component" value="Unassembled WGS sequence"/>
</dbReference>
<dbReference type="OrthoDB" id="428159at2759"/>
<evidence type="ECO:0000259" key="2">
    <source>
        <dbReference type="Pfam" id="PF25036"/>
    </source>
</evidence>
<reference evidence="4" key="1">
    <citation type="submission" date="2021-02" db="EMBL/GenBank/DDBJ databases">
        <authorList>
            <person name="Nowell W R."/>
        </authorList>
    </citation>
    <scope>NUCLEOTIDE SEQUENCE</scope>
</reference>
<evidence type="ECO:0000256" key="1">
    <source>
        <dbReference type="ARBA" id="ARBA00006545"/>
    </source>
</evidence>
<protein>
    <submittedName>
        <fullName evidence="4">Uncharacterized protein</fullName>
    </submittedName>
</protein>
<sequence length="544" mass="62537">MQFHLVGLSVEQVDLKPSQLNEIAFGDKYSTLIFMIPSYHKIKWISESIDLKVEQNYHYNERFIIFHDSTSSNSKQTLNMILRVDTLHESYSLFLYSPFWIINRTELQLELQIENNRTFIEMTETPLLFCLENFESEPNKKTQGQLRLYDIDNENNTTIWSEKFSLDITKSTSMASCKVPNDRICVDVLISSFGLTKIITFSPSIAIINKSTVELEVVETISDKEQDKWKSVNPKEIIPFWSHNIKDGIMCDHYKHSRAASSSFMMNEKYRTLLRMNDKERPVIYVRVSAANFDGLRVIFGDYKIDDAPLLVINCLKNDSVSFSPINNVRTKILPPQNYVYHAWLDSSKSKELVISCGLKKTKLELTSQCGFLGKNDDCNLSYTICVVGTQTILLVTDDPEIIEAASAMSSLAQPGQPAQIVFHDNGLSLVNSITEEEMLYISLNKSKVIRTKTRTCFIRPYIAHEVMGFSILNILQERKYAKSDTYIAHITCSENPPSWLMATSKRLLFGTKISLFDLYKIDWQIEYENLKEEPAIKPNLNEI</sequence>
<organism evidence="4 5">
    <name type="scientific">Rotaria socialis</name>
    <dbReference type="NCBI Taxonomy" id="392032"/>
    <lineage>
        <taxon>Eukaryota</taxon>
        <taxon>Metazoa</taxon>
        <taxon>Spiralia</taxon>
        <taxon>Gnathifera</taxon>
        <taxon>Rotifera</taxon>
        <taxon>Eurotatoria</taxon>
        <taxon>Bdelloidea</taxon>
        <taxon>Philodinida</taxon>
        <taxon>Philodinidae</taxon>
        <taxon>Rotaria</taxon>
    </lineage>
</organism>
<comment type="caution">
    <text evidence="4">The sequence shown here is derived from an EMBL/GenBank/DDBJ whole genome shotgun (WGS) entry which is preliminary data.</text>
</comment>
<dbReference type="AlphaFoldDB" id="A0A817RPZ0"/>
<dbReference type="EMBL" id="CAJNXB010002480">
    <property type="protein sequence ID" value="CAF3254007.1"/>
    <property type="molecule type" value="Genomic_DNA"/>
</dbReference>
<dbReference type="InterPro" id="IPR056748">
    <property type="entry name" value="VPS13-like_C"/>
</dbReference>
<dbReference type="PANTHER" id="PTHR16166">
    <property type="entry name" value="VACUOLAR PROTEIN SORTING-ASSOCIATED PROTEIN VPS13"/>
    <property type="match status" value="1"/>
</dbReference>
<name>A0A817RPZ0_9BILA</name>
<dbReference type="Pfam" id="PF25037">
    <property type="entry name" value="VPS13_C"/>
    <property type="match status" value="1"/>
</dbReference>
<comment type="similarity">
    <text evidence="1">Belongs to the VPS13 family.</text>
</comment>
<dbReference type="GO" id="GO:0045053">
    <property type="term" value="P:protein retention in Golgi apparatus"/>
    <property type="evidence" value="ECO:0007669"/>
    <property type="project" value="TreeGrafter"/>
</dbReference>
<accession>A0A817RPZ0</accession>
<dbReference type="PANTHER" id="PTHR16166:SF93">
    <property type="entry name" value="INTERMEMBRANE LIPID TRANSFER PROTEIN VPS13"/>
    <property type="match status" value="1"/>
</dbReference>